<dbReference type="AlphaFoldDB" id="A0AAV9QB64"/>
<evidence type="ECO:0000256" key="1">
    <source>
        <dbReference type="SAM" id="Coils"/>
    </source>
</evidence>
<keyword evidence="5" id="KW-1185">Reference proteome</keyword>
<proteinExistence type="predicted"/>
<feature type="coiled-coil region" evidence="1">
    <location>
        <begin position="71"/>
        <end position="98"/>
    </location>
</feature>
<name>A0AAV9QB64_9PEZI</name>
<evidence type="ECO:0000313" key="5">
    <source>
        <dbReference type="Proteomes" id="UP001345827"/>
    </source>
</evidence>
<feature type="domain" description="Oxidoreductase acuF-like C2H2 type zinc-finger" evidence="3">
    <location>
        <begin position="266"/>
        <end position="293"/>
    </location>
</feature>
<dbReference type="PANTHER" id="PTHR35391">
    <property type="entry name" value="C2H2-TYPE DOMAIN-CONTAINING PROTEIN-RELATED"/>
    <property type="match status" value="1"/>
</dbReference>
<dbReference type="Pfam" id="PF26082">
    <property type="entry name" value="zf-C2H2_AcuF"/>
    <property type="match status" value="1"/>
</dbReference>
<accession>A0AAV9QB64</accession>
<evidence type="ECO:0000259" key="3">
    <source>
        <dbReference type="Pfam" id="PF26082"/>
    </source>
</evidence>
<feature type="region of interest" description="Disordered" evidence="2">
    <location>
        <begin position="363"/>
        <end position="418"/>
    </location>
</feature>
<evidence type="ECO:0000256" key="2">
    <source>
        <dbReference type="SAM" id="MobiDB-lite"/>
    </source>
</evidence>
<dbReference type="EMBL" id="JAXLQG010000006">
    <property type="protein sequence ID" value="KAK5538987.1"/>
    <property type="molecule type" value="Genomic_DNA"/>
</dbReference>
<feature type="compositionally biased region" description="Polar residues" evidence="2">
    <location>
        <begin position="485"/>
        <end position="496"/>
    </location>
</feature>
<gene>
    <name evidence="4" type="ORF">LTR25_004531</name>
</gene>
<keyword evidence="1" id="KW-0175">Coiled coil</keyword>
<protein>
    <recommendedName>
        <fullName evidence="3">Oxidoreductase acuF-like C2H2 type zinc-finger domain-containing protein</fullName>
    </recommendedName>
</protein>
<reference evidence="4 5" key="1">
    <citation type="submission" date="2023-06" db="EMBL/GenBank/DDBJ databases">
        <title>Black Yeasts Isolated from many extreme environments.</title>
        <authorList>
            <person name="Coleine C."/>
            <person name="Stajich J.E."/>
            <person name="Selbmann L."/>
        </authorList>
    </citation>
    <scope>NUCLEOTIDE SEQUENCE [LARGE SCALE GENOMIC DNA]</scope>
    <source>
        <strain evidence="4 5">CCFEE 5887</strain>
    </source>
</reference>
<dbReference type="PANTHER" id="PTHR35391:SF7">
    <property type="entry name" value="C2H2-TYPE DOMAIN-CONTAINING PROTEIN"/>
    <property type="match status" value="1"/>
</dbReference>
<sequence>MTTISSLLIDCLRTFNDLISRQDLADCKTEVTISLWKDELGRLRIWASNIGAHQSGQSSLDYRLKDASHITVQAVKLLQRLRRTLKDLEEVLTEVDSDKDDGDSLRDEGESEGTEMEQIYRGLIDTINCLFQLSMIIRRPNQHDRLLGTRKVDTIIFEPYDRTHVAQKYPQLEQVVVDRRRAMLKYHERHHAKLGEGIEDIVDEHKDALSSKLSDTIATGFDESHIRFDDTAPNSGVSQTSYAPSIWESSEKLTVPPPPRESANEEPFECPYCFYIITIKNKNSWAHHVFRDLMPYTCVFPECPSPNQLYGSRREWFSHLSSAHMSKVMGNECPLHCGATSLSASILEKHVGRHLEELALFAIPRPTPDNEDEDSGVTSSPTKVERLGQTGHANPENQTTFSDEDSYDSDDAEADVSDRWKARAETGSALGQDVDLYQPHYDTEERAYMAAQKEMFAAEERDQMNMGMGRTEEEFAERMNEAAWRTTNSAATDKIQ</sequence>
<dbReference type="InterPro" id="IPR058925">
    <property type="entry name" value="zf-C2H2_AcuF"/>
</dbReference>
<feature type="compositionally biased region" description="Polar residues" evidence="2">
    <location>
        <begin position="391"/>
        <end position="401"/>
    </location>
</feature>
<feature type="compositionally biased region" description="Basic and acidic residues" evidence="2">
    <location>
        <begin position="471"/>
        <end position="480"/>
    </location>
</feature>
<evidence type="ECO:0000313" key="4">
    <source>
        <dbReference type="EMBL" id="KAK5538987.1"/>
    </source>
</evidence>
<dbReference type="Proteomes" id="UP001345827">
    <property type="component" value="Unassembled WGS sequence"/>
</dbReference>
<comment type="caution">
    <text evidence="4">The sequence shown here is derived from an EMBL/GenBank/DDBJ whole genome shotgun (WGS) entry which is preliminary data.</text>
</comment>
<organism evidence="4 5">
    <name type="scientific">Vermiconidia calcicola</name>
    <dbReference type="NCBI Taxonomy" id="1690605"/>
    <lineage>
        <taxon>Eukaryota</taxon>
        <taxon>Fungi</taxon>
        <taxon>Dikarya</taxon>
        <taxon>Ascomycota</taxon>
        <taxon>Pezizomycotina</taxon>
        <taxon>Dothideomycetes</taxon>
        <taxon>Dothideomycetidae</taxon>
        <taxon>Mycosphaerellales</taxon>
        <taxon>Extremaceae</taxon>
        <taxon>Vermiconidia</taxon>
    </lineage>
</organism>
<feature type="region of interest" description="Disordered" evidence="2">
    <location>
        <begin position="471"/>
        <end position="496"/>
    </location>
</feature>
<feature type="compositionally biased region" description="Acidic residues" evidence="2">
    <location>
        <begin position="402"/>
        <end position="415"/>
    </location>
</feature>